<dbReference type="InterPro" id="IPR027417">
    <property type="entry name" value="P-loop_NTPase"/>
</dbReference>
<gene>
    <name evidence="1" type="ORF">EI981_15895</name>
</gene>
<reference evidence="2" key="1">
    <citation type="submission" date="2018-12" db="EMBL/GenBank/DDBJ databases">
        <title>Complete genome sequence of Paenibacillus sp. MBLB1234.</title>
        <authorList>
            <person name="Nam Y.-D."/>
            <person name="Kang J."/>
            <person name="Chung W.-H."/>
            <person name="Park Y.S."/>
        </authorList>
    </citation>
    <scope>NUCLEOTIDE SEQUENCE [LARGE SCALE GENOMIC DNA]</scope>
    <source>
        <strain evidence="2">MBLB1234</strain>
    </source>
</reference>
<evidence type="ECO:0000313" key="2">
    <source>
        <dbReference type="Proteomes" id="UP000270678"/>
    </source>
</evidence>
<keyword evidence="2" id="KW-1185">Reference proteome</keyword>
<dbReference type="PANTHER" id="PTHR37816">
    <property type="entry name" value="YALI0E33011P"/>
    <property type="match status" value="1"/>
</dbReference>
<dbReference type="OrthoDB" id="1201990at2"/>
<dbReference type="PANTHER" id="PTHR37816:SF3">
    <property type="entry name" value="MODULATES DNA TOPOLOGY"/>
    <property type="match status" value="1"/>
</dbReference>
<name>A0A3Q9IC52_9BACL</name>
<protein>
    <submittedName>
        <fullName evidence="1">DNA topology modulation protein</fullName>
    </submittedName>
</protein>
<dbReference type="NCBIfam" id="NF005994">
    <property type="entry name" value="PRK08118.1"/>
    <property type="match status" value="1"/>
</dbReference>
<proteinExistence type="predicted"/>
<dbReference type="InterPro" id="IPR052922">
    <property type="entry name" value="Cytidylate_Kinase-2"/>
</dbReference>
<sequence length="178" mass="21028">MKIIIIGANGSGKSTFARELGGILNIPVHHLDYYFWKPGWQETPPEEWNEFISNLVQEDQWIIDGYYGRTLDIRLEAADVIFFMDLSPWVTTYRVIKRRIQYHGKSRPDLNEGCPESIDWPFIKYSWNFRRDKRPAVMDKLKKYSTDKKMIMVKHSKQAESILNEIRNNGRIDLNAVF</sequence>
<dbReference type="RefSeq" id="WP_126999741.1">
    <property type="nucleotide sequence ID" value="NZ_CP034346.1"/>
</dbReference>
<evidence type="ECO:0000313" key="1">
    <source>
        <dbReference type="EMBL" id="AZS15771.1"/>
    </source>
</evidence>
<dbReference type="Gene3D" id="3.40.50.300">
    <property type="entry name" value="P-loop containing nucleotide triphosphate hydrolases"/>
    <property type="match status" value="1"/>
</dbReference>
<dbReference type="SUPFAM" id="SSF52540">
    <property type="entry name" value="P-loop containing nucleoside triphosphate hydrolases"/>
    <property type="match status" value="1"/>
</dbReference>
<dbReference type="Proteomes" id="UP000270678">
    <property type="component" value="Chromosome"/>
</dbReference>
<accession>A0A3Q9IC52</accession>
<organism evidence="1 2">
    <name type="scientific">Paenibacillus lutimineralis</name>
    <dbReference type="NCBI Taxonomy" id="2707005"/>
    <lineage>
        <taxon>Bacteria</taxon>
        <taxon>Bacillati</taxon>
        <taxon>Bacillota</taxon>
        <taxon>Bacilli</taxon>
        <taxon>Bacillales</taxon>
        <taxon>Paenibacillaceae</taxon>
        <taxon>Paenibacillus</taxon>
    </lineage>
</organism>
<dbReference type="KEGG" id="plut:EI981_15895"/>
<dbReference type="EMBL" id="CP034346">
    <property type="protein sequence ID" value="AZS15771.1"/>
    <property type="molecule type" value="Genomic_DNA"/>
</dbReference>
<dbReference type="AlphaFoldDB" id="A0A3Q9IC52"/>